<gene>
    <name evidence="2" type="ORF">ACFPA8_17810</name>
</gene>
<organism evidence="2 3">
    <name type="scientific">Streptomyces ovatisporus</name>
    <dbReference type="NCBI Taxonomy" id="1128682"/>
    <lineage>
        <taxon>Bacteria</taxon>
        <taxon>Bacillati</taxon>
        <taxon>Actinomycetota</taxon>
        <taxon>Actinomycetes</taxon>
        <taxon>Kitasatosporales</taxon>
        <taxon>Streptomycetaceae</taxon>
        <taxon>Streptomyces</taxon>
    </lineage>
</organism>
<name>A0ABV9AAR5_9ACTN</name>
<dbReference type="RefSeq" id="WP_386449619.1">
    <property type="nucleotide sequence ID" value="NZ_JBHSFH010000010.1"/>
</dbReference>
<dbReference type="EMBL" id="JBHSFH010000010">
    <property type="protein sequence ID" value="MFC4495981.1"/>
    <property type="molecule type" value="Genomic_DNA"/>
</dbReference>
<dbReference type="Pfam" id="PF01177">
    <property type="entry name" value="Asp_Glu_race"/>
    <property type="match status" value="1"/>
</dbReference>
<accession>A0ABV9AAR5</accession>
<sequence length="233" mass="24017">MTTDDTTDAGTAGGPRPRVCILHTVAALPASFEPLLREEAPHVRAYHVVDESLLADTVRHGRLPRTTARLAAYVTHAEAAGADAVLVTCSSIGPAAEAVRALTGIPVLRVDEPMAAEAVRRGPRICVLATLESTLVPTAELIRRHAAAGGVRATVTTTTCPGAYDARQAGEGEEHDRLIAEEVRRMAPSHDVLVLAQASMAAAVGTLPGGGPGVPVLTSPRSGVAQLADVAAQ</sequence>
<dbReference type="InterPro" id="IPR053714">
    <property type="entry name" value="Iso_Racemase_Enz_sf"/>
</dbReference>
<keyword evidence="3" id="KW-1185">Reference proteome</keyword>
<dbReference type="InterPro" id="IPR015942">
    <property type="entry name" value="Asp/Glu/hydantoin_racemase"/>
</dbReference>
<dbReference type="Proteomes" id="UP001595997">
    <property type="component" value="Unassembled WGS sequence"/>
</dbReference>
<evidence type="ECO:0000256" key="1">
    <source>
        <dbReference type="ARBA" id="ARBA00038414"/>
    </source>
</evidence>
<comment type="similarity">
    <text evidence="1">Belongs to the HyuE racemase family.</text>
</comment>
<evidence type="ECO:0000313" key="3">
    <source>
        <dbReference type="Proteomes" id="UP001595997"/>
    </source>
</evidence>
<dbReference type="Gene3D" id="3.40.50.12500">
    <property type="match status" value="1"/>
</dbReference>
<comment type="caution">
    <text evidence="2">The sequence shown here is derived from an EMBL/GenBank/DDBJ whole genome shotgun (WGS) entry which is preliminary data.</text>
</comment>
<protein>
    <submittedName>
        <fullName evidence="2">Aspartate/glutamate racemase family protein</fullName>
    </submittedName>
</protein>
<reference evidence="3" key="1">
    <citation type="journal article" date="2019" name="Int. J. Syst. Evol. Microbiol.">
        <title>The Global Catalogue of Microorganisms (GCM) 10K type strain sequencing project: providing services to taxonomists for standard genome sequencing and annotation.</title>
        <authorList>
            <consortium name="The Broad Institute Genomics Platform"/>
            <consortium name="The Broad Institute Genome Sequencing Center for Infectious Disease"/>
            <person name="Wu L."/>
            <person name="Ma J."/>
        </authorList>
    </citation>
    <scope>NUCLEOTIDE SEQUENCE [LARGE SCALE GENOMIC DNA]</scope>
    <source>
        <strain evidence="3">CGMCC 4.7357</strain>
    </source>
</reference>
<proteinExistence type="inferred from homology"/>
<evidence type="ECO:0000313" key="2">
    <source>
        <dbReference type="EMBL" id="MFC4495981.1"/>
    </source>
</evidence>